<accession>A0A172Q7X2</accession>
<organism evidence="2 3">
    <name type="scientific">Streptococcus pantholopis</name>
    <dbReference type="NCBI Taxonomy" id="1811193"/>
    <lineage>
        <taxon>Bacteria</taxon>
        <taxon>Bacillati</taxon>
        <taxon>Bacillota</taxon>
        <taxon>Bacilli</taxon>
        <taxon>Lactobacillales</taxon>
        <taxon>Streptococcaceae</taxon>
        <taxon>Streptococcus</taxon>
    </lineage>
</organism>
<evidence type="ECO:0000259" key="1">
    <source>
        <dbReference type="PROSITE" id="PS51671"/>
    </source>
</evidence>
<sequence length="66" mass="7373">MVYCLCFLSFLLLKRIEVLSRLSGLLADEGISISALSTFKTDYILIKSDEAENAQKILKEAGYNLV</sequence>
<dbReference type="Gene3D" id="3.30.2130.10">
    <property type="entry name" value="VC0802-like"/>
    <property type="match status" value="1"/>
</dbReference>
<dbReference type="UniPathway" id="UPA00050">
    <property type="reaction ID" value="UER00461"/>
</dbReference>
<dbReference type="Pfam" id="PF13840">
    <property type="entry name" value="ACT_7"/>
    <property type="match status" value="1"/>
</dbReference>
<keyword evidence="3" id="KW-1185">Reference proteome</keyword>
<dbReference type="KEGG" id="spat:A0O21_05360"/>
<evidence type="ECO:0000313" key="2">
    <source>
        <dbReference type="EMBL" id="AND79495.1"/>
    </source>
</evidence>
<dbReference type="UniPathway" id="UPA00051">
    <property type="reaction ID" value="UER00462"/>
</dbReference>
<name>A0A172Q7X2_9STRE</name>
<dbReference type="GO" id="GO:0009088">
    <property type="term" value="P:threonine biosynthetic process"/>
    <property type="evidence" value="ECO:0007669"/>
    <property type="project" value="UniProtKB-UniPathway"/>
</dbReference>
<dbReference type="InterPro" id="IPR002912">
    <property type="entry name" value="ACT_dom"/>
</dbReference>
<gene>
    <name evidence="2" type="ORF">A0O21_05360</name>
</gene>
<dbReference type="EMBL" id="CP014699">
    <property type="protein sequence ID" value="AND79495.1"/>
    <property type="molecule type" value="Genomic_DNA"/>
</dbReference>
<dbReference type="InterPro" id="IPR027795">
    <property type="entry name" value="CASTOR_ACT_dom"/>
</dbReference>
<protein>
    <recommendedName>
        <fullName evidence="1">ACT domain-containing protein</fullName>
    </recommendedName>
</protein>
<dbReference type="Proteomes" id="UP000077317">
    <property type="component" value="Chromosome"/>
</dbReference>
<dbReference type="SUPFAM" id="SSF55021">
    <property type="entry name" value="ACT-like"/>
    <property type="match status" value="1"/>
</dbReference>
<feature type="domain" description="ACT" evidence="1">
    <location>
        <begin position="7"/>
        <end position="66"/>
    </location>
</feature>
<dbReference type="PROSITE" id="PS51671">
    <property type="entry name" value="ACT"/>
    <property type="match status" value="1"/>
</dbReference>
<evidence type="ECO:0000313" key="3">
    <source>
        <dbReference type="Proteomes" id="UP000077317"/>
    </source>
</evidence>
<proteinExistence type="predicted"/>
<reference evidence="3" key="2">
    <citation type="submission" date="2016-03" db="EMBL/GenBank/DDBJ databases">
        <title>Streptococcus antelopensis sp. nov., isolated from the feces of the Tibetan antelope (Pantholops hodgsonii) in Hoh Xil National Nature Reserve, Qinghai, China.</title>
        <authorList>
            <person name="Bai X."/>
        </authorList>
    </citation>
    <scope>NUCLEOTIDE SEQUENCE [LARGE SCALE GENOMIC DNA]</scope>
    <source>
        <strain evidence="3">TA 26</strain>
    </source>
</reference>
<dbReference type="AlphaFoldDB" id="A0A172Q7X2"/>
<reference evidence="2 3" key="1">
    <citation type="journal article" date="2016" name="Int. J. Syst. Evol. Microbiol.">
        <title>Streptococcuspantholopis sp. nov., isolated from faeces of the Tibetan antelope (Pantholops hodgsonii).</title>
        <authorList>
            <person name="Bai X."/>
            <person name="Xiong Y."/>
            <person name="Lu S."/>
            <person name="Jin D."/>
            <person name="Lai X."/>
            <person name="Yang J."/>
            <person name="Niu L."/>
            <person name="Hu S."/>
            <person name="Meng X."/>
            <person name="Pu J."/>
            <person name="Ye C."/>
            <person name="Xu J."/>
        </authorList>
    </citation>
    <scope>NUCLEOTIDE SEQUENCE [LARGE SCALE GENOMIC DNA]</scope>
    <source>
        <strain evidence="2 3">TA 26</strain>
    </source>
</reference>
<dbReference type="InterPro" id="IPR045865">
    <property type="entry name" value="ACT-like_dom_sf"/>
</dbReference>